<dbReference type="InterPro" id="IPR029056">
    <property type="entry name" value="Ribokinase-like"/>
</dbReference>
<dbReference type="PANTHER" id="PTHR45769">
    <property type="entry name" value="ADENOSINE KINASE"/>
    <property type="match status" value="1"/>
</dbReference>
<dbReference type="GO" id="GO:0006144">
    <property type="term" value="P:purine nucleobase metabolic process"/>
    <property type="evidence" value="ECO:0007669"/>
    <property type="project" value="TreeGrafter"/>
</dbReference>
<dbReference type="Proteomes" id="UP000827092">
    <property type="component" value="Unassembled WGS sequence"/>
</dbReference>
<evidence type="ECO:0000256" key="7">
    <source>
        <dbReference type="ARBA" id="ARBA00022777"/>
    </source>
</evidence>
<reference evidence="12 13" key="1">
    <citation type="journal article" date="2022" name="Nat. Ecol. Evol.">
        <title>A masculinizing supergene underlies an exaggerated male reproductive morph in a spider.</title>
        <authorList>
            <person name="Hendrickx F."/>
            <person name="De Corte Z."/>
            <person name="Sonet G."/>
            <person name="Van Belleghem S.M."/>
            <person name="Kostlbacher S."/>
            <person name="Vangestel C."/>
        </authorList>
    </citation>
    <scope>NUCLEOTIDE SEQUENCE [LARGE SCALE GENOMIC DNA]</scope>
    <source>
        <strain evidence="12">W744_W776</strain>
    </source>
</reference>
<keyword evidence="10" id="KW-0539">Nucleus</keyword>
<dbReference type="Pfam" id="PF00294">
    <property type="entry name" value="PfkB"/>
    <property type="match status" value="1"/>
</dbReference>
<evidence type="ECO:0000256" key="3">
    <source>
        <dbReference type="ARBA" id="ARBA00012119"/>
    </source>
</evidence>
<evidence type="ECO:0000313" key="13">
    <source>
        <dbReference type="Proteomes" id="UP000827092"/>
    </source>
</evidence>
<keyword evidence="4 10" id="KW-0808">Transferase</keyword>
<dbReference type="GO" id="GO:0005829">
    <property type="term" value="C:cytosol"/>
    <property type="evidence" value="ECO:0007669"/>
    <property type="project" value="TreeGrafter"/>
</dbReference>
<keyword evidence="6 10" id="KW-0547">Nucleotide-binding</keyword>
<comment type="cofactor">
    <cofactor evidence="10">
        <name>Mg(2+)</name>
        <dbReference type="ChEBI" id="CHEBI:18420"/>
    </cofactor>
    <text evidence="10">Binds 3 Mg(2+) ions per subunit.</text>
</comment>
<dbReference type="Gene3D" id="3.40.1190.20">
    <property type="match status" value="1"/>
</dbReference>
<dbReference type="AlphaFoldDB" id="A0AAV6VLY4"/>
<dbReference type="GO" id="GO:0004001">
    <property type="term" value="F:adenosine kinase activity"/>
    <property type="evidence" value="ECO:0007669"/>
    <property type="project" value="UniProtKB-UniRule"/>
</dbReference>
<comment type="subcellular location">
    <subcellularLocation>
        <location evidence="10">Nucleus</location>
    </subcellularLocation>
</comment>
<dbReference type="InterPro" id="IPR011611">
    <property type="entry name" value="PfkB_dom"/>
</dbReference>
<keyword evidence="7 10" id="KW-0418">Kinase</keyword>
<protein>
    <recommendedName>
        <fullName evidence="3 10">Adenosine kinase</fullName>
        <shortName evidence="10">AK</shortName>
        <ecNumber evidence="3 10">2.7.1.20</ecNumber>
    </recommendedName>
    <alternativeName>
        <fullName evidence="10">Adenosine 5'-phosphotransferase</fullName>
    </alternativeName>
</protein>
<keyword evidence="5 10" id="KW-0660">Purine salvage</keyword>
<organism evidence="12 13">
    <name type="scientific">Oedothorax gibbosus</name>
    <dbReference type="NCBI Taxonomy" id="931172"/>
    <lineage>
        <taxon>Eukaryota</taxon>
        <taxon>Metazoa</taxon>
        <taxon>Ecdysozoa</taxon>
        <taxon>Arthropoda</taxon>
        <taxon>Chelicerata</taxon>
        <taxon>Arachnida</taxon>
        <taxon>Araneae</taxon>
        <taxon>Araneomorphae</taxon>
        <taxon>Entelegynae</taxon>
        <taxon>Araneoidea</taxon>
        <taxon>Linyphiidae</taxon>
        <taxon>Erigoninae</taxon>
        <taxon>Oedothorax</taxon>
    </lineage>
</organism>
<dbReference type="PRINTS" id="PR00989">
    <property type="entry name" value="ADENOKINASE"/>
</dbReference>
<comment type="pathway">
    <text evidence="1 10">Purine metabolism; AMP biosynthesis via salvage pathway; AMP from adenosine: step 1/1.</text>
</comment>
<dbReference type="EMBL" id="JAFNEN010000058">
    <property type="protein sequence ID" value="KAG8197233.1"/>
    <property type="molecule type" value="Genomic_DNA"/>
</dbReference>
<comment type="function">
    <text evidence="10">ATP dependent phosphorylation of adenosine and other related nucleoside analogs to monophosphate derivatives.</text>
</comment>
<gene>
    <name evidence="12" type="ORF">JTE90_011385</name>
</gene>
<dbReference type="PANTHER" id="PTHR45769:SF3">
    <property type="entry name" value="ADENOSINE KINASE"/>
    <property type="match status" value="1"/>
</dbReference>
<evidence type="ECO:0000256" key="6">
    <source>
        <dbReference type="ARBA" id="ARBA00022741"/>
    </source>
</evidence>
<evidence type="ECO:0000256" key="10">
    <source>
        <dbReference type="RuleBase" id="RU368116"/>
    </source>
</evidence>
<name>A0AAV6VLY4_9ARAC</name>
<dbReference type="EC" id="2.7.1.20" evidence="3 10"/>
<evidence type="ECO:0000256" key="4">
    <source>
        <dbReference type="ARBA" id="ARBA00022679"/>
    </source>
</evidence>
<feature type="domain" description="Carbohydrate kinase PfkB" evidence="11">
    <location>
        <begin position="61"/>
        <end position="339"/>
    </location>
</feature>
<evidence type="ECO:0000256" key="8">
    <source>
        <dbReference type="ARBA" id="ARBA00022840"/>
    </source>
</evidence>
<dbReference type="SUPFAM" id="SSF53613">
    <property type="entry name" value="Ribokinase-like"/>
    <property type="match status" value="1"/>
</dbReference>
<dbReference type="InterPro" id="IPR001805">
    <property type="entry name" value="Adenokinase"/>
</dbReference>
<keyword evidence="10" id="KW-0460">Magnesium</keyword>
<dbReference type="GO" id="GO:0006166">
    <property type="term" value="P:purine ribonucleoside salvage"/>
    <property type="evidence" value="ECO:0007669"/>
    <property type="project" value="UniProtKB-KW"/>
</dbReference>
<comment type="caution">
    <text evidence="12">The sequence shown here is derived from an EMBL/GenBank/DDBJ whole genome shotgun (WGS) entry which is preliminary data.</text>
</comment>
<evidence type="ECO:0000259" key="11">
    <source>
        <dbReference type="Pfam" id="PF00294"/>
    </source>
</evidence>
<feature type="active site" description="Proton acceptor" evidence="9">
    <location>
        <position position="300"/>
    </location>
</feature>
<evidence type="ECO:0000256" key="5">
    <source>
        <dbReference type="ARBA" id="ARBA00022726"/>
    </source>
</evidence>
<accession>A0AAV6VLY4</accession>
<evidence type="ECO:0000256" key="1">
    <source>
        <dbReference type="ARBA" id="ARBA00004801"/>
    </source>
</evidence>
<sequence>MEEQKTTIRLLFVGSPLLDISGDCDDGVLCRFKLKEDDCVRAGPEHEPLFQRLFVSDVSRMAAGGSAQNAARVAKWTLGPRGEVAFAGCAGDDTFEAWMRENLQTEGVHPIYFRIPGEKTGVCACLLSPGGKRSMCTRHGAAAKFSVRHLHDPNFKTWLDKADCVSVVGYFLVHSPEAVAELAELCRPEQVFSLSLSAEYVCRSSSKALLRVLPRVDVLFGNEAEVKACAVVASGACHDVTVTEALQILRQLPRLPNCPPRIVVVTQGSKPLLLDDGSDDIKTLDVAKNVTVADGVGCGDALCGAFLTAYIRDGRDAESAAKEGIRAATRILQVHGCDTTAAGAVKD</sequence>
<keyword evidence="13" id="KW-1185">Reference proteome</keyword>
<dbReference type="GO" id="GO:0005524">
    <property type="term" value="F:ATP binding"/>
    <property type="evidence" value="ECO:0007669"/>
    <property type="project" value="UniProtKB-UniRule"/>
</dbReference>
<comment type="catalytic activity">
    <reaction evidence="10">
        <text>adenosine + ATP = AMP + ADP + H(+)</text>
        <dbReference type="Rhea" id="RHEA:20824"/>
        <dbReference type="ChEBI" id="CHEBI:15378"/>
        <dbReference type="ChEBI" id="CHEBI:16335"/>
        <dbReference type="ChEBI" id="CHEBI:30616"/>
        <dbReference type="ChEBI" id="CHEBI:456215"/>
        <dbReference type="ChEBI" id="CHEBI:456216"/>
        <dbReference type="EC" id="2.7.1.20"/>
    </reaction>
</comment>
<dbReference type="CDD" id="cd01168">
    <property type="entry name" value="adenosine_kinase"/>
    <property type="match status" value="1"/>
</dbReference>
<dbReference type="GO" id="GO:0044209">
    <property type="term" value="P:AMP salvage"/>
    <property type="evidence" value="ECO:0007669"/>
    <property type="project" value="UniProtKB-UniRule"/>
</dbReference>
<dbReference type="GO" id="GO:0005634">
    <property type="term" value="C:nucleus"/>
    <property type="evidence" value="ECO:0007669"/>
    <property type="project" value="UniProtKB-SubCell"/>
</dbReference>
<proteinExistence type="inferred from homology"/>
<comment type="similarity">
    <text evidence="2 10">Belongs to the carbohydrate kinase PfkB family.</text>
</comment>
<dbReference type="Gene3D" id="3.30.1110.10">
    <property type="match status" value="1"/>
</dbReference>
<keyword evidence="8 10" id="KW-0067">ATP-binding</keyword>
<evidence type="ECO:0000256" key="2">
    <source>
        <dbReference type="ARBA" id="ARBA00010688"/>
    </source>
</evidence>
<evidence type="ECO:0000313" key="12">
    <source>
        <dbReference type="EMBL" id="KAG8197233.1"/>
    </source>
</evidence>
<comment type="subunit">
    <text evidence="10">Monomer.</text>
</comment>
<evidence type="ECO:0000256" key="9">
    <source>
        <dbReference type="PIRSR" id="PIRSR601805-1"/>
    </source>
</evidence>